<evidence type="ECO:0000313" key="2">
    <source>
        <dbReference type="Proteomes" id="UP000005239"/>
    </source>
</evidence>
<protein>
    <submittedName>
        <fullName evidence="1">Uncharacterized protein</fullName>
    </submittedName>
</protein>
<dbReference type="AlphaFoldDB" id="A0A2A6D0Z2"/>
<name>A0A2A6D0Z2_PRIPA</name>
<organism evidence="1 2">
    <name type="scientific">Pristionchus pacificus</name>
    <name type="common">Parasitic nematode worm</name>
    <dbReference type="NCBI Taxonomy" id="54126"/>
    <lineage>
        <taxon>Eukaryota</taxon>
        <taxon>Metazoa</taxon>
        <taxon>Ecdysozoa</taxon>
        <taxon>Nematoda</taxon>
        <taxon>Chromadorea</taxon>
        <taxon>Rhabditida</taxon>
        <taxon>Rhabditina</taxon>
        <taxon>Diplogasteromorpha</taxon>
        <taxon>Diplogasteroidea</taxon>
        <taxon>Neodiplogasteridae</taxon>
        <taxon>Pristionchus</taxon>
    </lineage>
</organism>
<sequence length="269" mass="29582">MDKIDCIADAVARTGSEKPHPLSIEAIFSNVTTDPMRQIGGKVSWTIPDSSLLSSMGSTQGDSTGKLDQIATIPSSLRNNTRILDPLSSAVLPHPSKCNMPFNAHSRLYESCRTVASLILDGHQLKHDTLESLLLKALDVLHELPVNEIPLQTHTKYEEKKNTIMKSLRNHLIRKPATYNLDKVFPFSSQSTLSMGEFQPQSMISSWFPSLPNNIAPLPNYSGLFTGQLLPPLPPSNALTLTIPPPPIHMLAPSSVGHSIYEFQRSMLP</sequence>
<dbReference type="Proteomes" id="UP000005239">
    <property type="component" value="Unassembled WGS sequence"/>
</dbReference>
<proteinExistence type="predicted"/>
<gene>
    <name evidence="1" type="primary">WBGene00108373</name>
</gene>
<reference evidence="1" key="2">
    <citation type="submission" date="2022-06" db="UniProtKB">
        <authorList>
            <consortium name="EnsemblMetazoa"/>
        </authorList>
    </citation>
    <scope>IDENTIFICATION</scope>
    <source>
        <strain evidence="1">PS312</strain>
    </source>
</reference>
<evidence type="ECO:0000313" key="1">
    <source>
        <dbReference type="EnsemblMetazoa" id="PPA18819.1"/>
    </source>
</evidence>
<accession>A0A2A6D0Z2</accession>
<dbReference type="EnsemblMetazoa" id="PPA18819.1">
    <property type="protein sequence ID" value="PPA18819.1"/>
    <property type="gene ID" value="WBGene00108373"/>
</dbReference>
<accession>A0A8R1UEN8</accession>
<keyword evidence="2" id="KW-1185">Reference proteome</keyword>
<reference evidence="2" key="1">
    <citation type="journal article" date="2008" name="Nat. Genet.">
        <title>The Pristionchus pacificus genome provides a unique perspective on nematode lifestyle and parasitism.</title>
        <authorList>
            <person name="Dieterich C."/>
            <person name="Clifton S.W."/>
            <person name="Schuster L.N."/>
            <person name="Chinwalla A."/>
            <person name="Delehaunty K."/>
            <person name="Dinkelacker I."/>
            <person name="Fulton L."/>
            <person name="Fulton R."/>
            <person name="Godfrey J."/>
            <person name="Minx P."/>
            <person name="Mitreva M."/>
            <person name="Roeseler W."/>
            <person name="Tian H."/>
            <person name="Witte H."/>
            <person name="Yang S.P."/>
            <person name="Wilson R.K."/>
            <person name="Sommer R.J."/>
        </authorList>
    </citation>
    <scope>NUCLEOTIDE SEQUENCE [LARGE SCALE GENOMIC DNA]</scope>
    <source>
        <strain evidence="2">PS312</strain>
    </source>
</reference>